<dbReference type="EMBL" id="ML978129">
    <property type="protein sequence ID" value="KAF2096413.1"/>
    <property type="molecule type" value="Genomic_DNA"/>
</dbReference>
<keyword evidence="2" id="KW-1185">Reference proteome</keyword>
<dbReference type="AlphaFoldDB" id="A0A9P4IBN6"/>
<dbReference type="Proteomes" id="UP000799772">
    <property type="component" value="Unassembled WGS sequence"/>
</dbReference>
<name>A0A9P4IBN6_9PEZI</name>
<protein>
    <submittedName>
        <fullName evidence="1">Uncharacterized protein</fullName>
    </submittedName>
</protein>
<organism evidence="1 2">
    <name type="scientific">Rhizodiscina lignyota</name>
    <dbReference type="NCBI Taxonomy" id="1504668"/>
    <lineage>
        <taxon>Eukaryota</taxon>
        <taxon>Fungi</taxon>
        <taxon>Dikarya</taxon>
        <taxon>Ascomycota</taxon>
        <taxon>Pezizomycotina</taxon>
        <taxon>Dothideomycetes</taxon>
        <taxon>Pleosporomycetidae</taxon>
        <taxon>Aulographales</taxon>
        <taxon>Rhizodiscinaceae</taxon>
        <taxon>Rhizodiscina</taxon>
    </lineage>
</organism>
<reference evidence="1" key="1">
    <citation type="journal article" date="2020" name="Stud. Mycol.">
        <title>101 Dothideomycetes genomes: a test case for predicting lifestyles and emergence of pathogens.</title>
        <authorList>
            <person name="Haridas S."/>
            <person name="Albert R."/>
            <person name="Binder M."/>
            <person name="Bloem J."/>
            <person name="Labutti K."/>
            <person name="Salamov A."/>
            <person name="Andreopoulos B."/>
            <person name="Baker S."/>
            <person name="Barry K."/>
            <person name="Bills G."/>
            <person name="Bluhm B."/>
            <person name="Cannon C."/>
            <person name="Castanera R."/>
            <person name="Culley D."/>
            <person name="Daum C."/>
            <person name="Ezra D."/>
            <person name="Gonzalez J."/>
            <person name="Henrissat B."/>
            <person name="Kuo A."/>
            <person name="Liang C."/>
            <person name="Lipzen A."/>
            <person name="Lutzoni F."/>
            <person name="Magnuson J."/>
            <person name="Mondo S."/>
            <person name="Nolan M."/>
            <person name="Ohm R."/>
            <person name="Pangilinan J."/>
            <person name="Park H.-J."/>
            <person name="Ramirez L."/>
            <person name="Alfaro M."/>
            <person name="Sun H."/>
            <person name="Tritt A."/>
            <person name="Yoshinaga Y."/>
            <person name="Zwiers L.-H."/>
            <person name="Turgeon B."/>
            <person name="Goodwin S."/>
            <person name="Spatafora J."/>
            <person name="Crous P."/>
            <person name="Grigoriev I."/>
        </authorList>
    </citation>
    <scope>NUCLEOTIDE SEQUENCE</scope>
    <source>
        <strain evidence="1">CBS 133067</strain>
    </source>
</reference>
<gene>
    <name evidence="1" type="ORF">NA57DRAFT_58329</name>
</gene>
<evidence type="ECO:0000313" key="2">
    <source>
        <dbReference type="Proteomes" id="UP000799772"/>
    </source>
</evidence>
<comment type="caution">
    <text evidence="1">The sequence shown here is derived from an EMBL/GenBank/DDBJ whole genome shotgun (WGS) entry which is preliminary data.</text>
</comment>
<accession>A0A9P4IBN6</accession>
<dbReference type="OrthoDB" id="414698at2759"/>
<evidence type="ECO:0000313" key="1">
    <source>
        <dbReference type="EMBL" id="KAF2096413.1"/>
    </source>
</evidence>
<sequence>MAITIEQVRQILTPELLHAVYRLKFPWPKNEPPSGATIGQMHFRPSPSYMKSFHDLIFHSALLPLSKLPLDELMSLDLTEVLPEADAPDYPEQSLGLITLLDQARIILKGYSFRYVRAFFDPICEKLARQLIALPGDFRPDGKGAWIERDYTMDEWLVRTLWFWAPLVHSDKFMAQDREDLKDWLHTIRSNVRTYSGKEDPFVQLEDADDRDVRAFKTVEDEGPPKTSYENPEEEADVADYAFWWIRILNSHFAITDTYKHYPYWIRWTGAEWTEKDKEFFQKNDNYRYDPANEPILEEVRQDSLKGVWKPLKPNPKFETNAQ</sequence>
<proteinExistence type="predicted"/>